<evidence type="ECO:0000313" key="5">
    <source>
        <dbReference type="Proteomes" id="UP000247099"/>
    </source>
</evidence>
<proteinExistence type="predicted"/>
<gene>
    <name evidence="4" type="ORF">DDZ13_03520</name>
</gene>
<reference evidence="4 5" key="1">
    <citation type="submission" date="2018-05" db="EMBL/GenBank/DDBJ databases">
        <title>Coraliomargarita sinensis sp. nov., isolated from a marine solar saltern.</title>
        <authorList>
            <person name="Zhou L.Y."/>
        </authorList>
    </citation>
    <scope>NUCLEOTIDE SEQUENCE [LARGE SCALE GENOMIC DNA]</scope>
    <source>
        <strain evidence="4 5">WN38</strain>
    </source>
</reference>
<dbReference type="InParanoid" id="A0A317ZHK4"/>
<dbReference type="Pfam" id="PF13778">
    <property type="entry name" value="DUF4174"/>
    <property type="match status" value="1"/>
</dbReference>
<feature type="domain" description="DUF4174" evidence="3">
    <location>
        <begin position="25"/>
        <end position="137"/>
    </location>
</feature>
<evidence type="ECO:0000313" key="4">
    <source>
        <dbReference type="EMBL" id="PXA05046.1"/>
    </source>
</evidence>
<feature type="chain" id="PRO_5016296809" description="DUF4174 domain-containing protein" evidence="2">
    <location>
        <begin position="22"/>
        <end position="141"/>
    </location>
</feature>
<keyword evidence="1 2" id="KW-0732">Signal</keyword>
<dbReference type="AlphaFoldDB" id="A0A317ZHK4"/>
<evidence type="ECO:0000256" key="1">
    <source>
        <dbReference type="ARBA" id="ARBA00022729"/>
    </source>
</evidence>
<evidence type="ECO:0000256" key="2">
    <source>
        <dbReference type="SAM" id="SignalP"/>
    </source>
</evidence>
<feature type="signal peptide" evidence="2">
    <location>
        <begin position="1"/>
        <end position="21"/>
    </location>
</feature>
<name>A0A317ZHK4_9BACT</name>
<dbReference type="InterPro" id="IPR025232">
    <property type="entry name" value="DUF4174"/>
</dbReference>
<sequence length="141" mass="16623">MRKRNILPLIFSLTMSSVTFAESNPLESFRWEYRLILIYTPTEEIDGALAKLKAAEPEIKERHILWFVFSERESRTNNSDPIEEDFRTEVLRHYFEDGETTQLRLIGKDGGIKEKADKLILERIFSLIDAMPMRQAEMKRN</sequence>
<organism evidence="4 5">
    <name type="scientific">Coraliomargarita sinensis</name>
    <dbReference type="NCBI Taxonomy" id="2174842"/>
    <lineage>
        <taxon>Bacteria</taxon>
        <taxon>Pseudomonadati</taxon>
        <taxon>Verrucomicrobiota</taxon>
        <taxon>Opitutia</taxon>
        <taxon>Puniceicoccales</taxon>
        <taxon>Coraliomargaritaceae</taxon>
        <taxon>Coraliomargarita</taxon>
    </lineage>
</organism>
<dbReference type="EMBL" id="QHJQ01000002">
    <property type="protein sequence ID" value="PXA05046.1"/>
    <property type="molecule type" value="Genomic_DNA"/>
</dbReference>
<accession>A0A317ZHK4</accession>
<keyword evidence="5" id="KW-1185">Reference proteome</keyword>
<comment type="caution">
    <text evidence="4">The sequence shown here is derived from an EMBL/GenBank/DDBJ whole genome shotgun (WGS) entry which is preliminary data.</text>
</comment>
<protein>
    <recommendedName>
        <fullName evidence="3">DUF4174 domain-containing protein</fullName>
    </recommendedName>
</protein>
<dbReference type="Proteomes" id="UP000247099">
    <property type="component" value="Unassembled WGS sequence"/>
</dbReference>
<evidence type="ECO:0000259" key="3">
    <source>
        <dbReference type="Pfam" id="PF13778"/>
    </source>
</evidence>